<reference evidence="10" key="1">
    <citation type="journal article" date="2014" name="Nat. Commun.">
        <title>Genome sequence of mungbean and insights into evolution within Vigna species.</title>
        <authorList>
            <person name="Kang Y.J."/>
            <person name="Kim S.K."/>
            <person name="Kim M.Y."/>
            <person name="Lestari P."/>
            <person name="Kim K.H."/>
            <person name="Ha B.K."/>
            <person name="Jun T.H."/>
            <person name="Hwang W.J."/>
            <person name="Lee T."/>
            <person name="Lee J."/>
            <person name="Shim S."/>
            <person name="Yoon M.Y."/>
            <person name="Jang Y.E."/>
            <person name="Han K.S."/>
            <person name="Taeprayoon P."/>
            <person name="Yoon N."/>
            <person name="Somta P."/>
            <person name="Tanya P."/>
            <person name="Kim K.S."/>
            <person name="Gwag J.G."/>
            <person name="Moon J.K."/>
            <person name="Lee Y.H."/>
            <person name="Park B.S."/>
            <person name="Bombarely A."/>
            <person name="Doyle J.J."/>
            <person name="Jackson S.A."/>
            <person name="Schafleitner R."/>
            <person name="Srinives P."/>
            <person name="Varshney R.K."/>
            <person name="Lee S.H."/>
        </authorList>
    </citation>
    <scope>NUCLEOTIDE SEQUENCE [LARGE SCALE GENOMIC DNA]</scope>
    <source>
        <strain evidence="10">cv. VC1973A</strain>
    </source>
</reference>
<evidence type="ECO:0000256" key="8">
    <source>
        <dbReference type="ARBA" id="ARBA00051335"/>
    </source>
</evidence>
<gene>
    <name evidence="11" type="primary">LOC106774144</name>
</gene>
<evidence type="ECO:0000256" key="7">
    <source>
        <dbReference type="ARBA" id="ARBA00023315"/>
    </source>
</evidence>
<reference evidence="11" key="2">
    <citation type="submission" date="2025-08" db="UniProtKB">
        <authorList>
            <consortium name="RefSeq"/>
        </authorList>
    </citation>
    <scope>IDENTIFICATION</scope>
    <source>
        <tissue evidence="11">Leaf</tissue>
    </source>
</reference>
<dbReference type="Pfam" id="PF02450">
    <property type="entry name" value="LCAT"/>
    <property type="match status" value="2"/>
</dbReference>
<name>A0A3Q0FC92_VIGRR</name>
<dbReference type="GO" id="GO:0016020">
    <property type="term" value="C:membrane"/>
    <property type="evidence" value="ECO:0007669"/>
    <property type="project" value="UniProtKB-SubCell"/>
</dbReference>
<keyword evidence="3" id="KW-0808">Transferase</keyword>
<dbReference type="FunFam" id="3.40.50.1820:FF:000160">
    <property type="entry name" value="Phospholipid:diacylglycerol acyltransferase 1"/>
    <property type="match status" value="1"/>
</dbReference>
<accession>A0A3Q0FC92</accession>
<dbReference type="SUPFAM" id="SSF53474">
    <property type="entry name" value="alpha/beta-Hydrolases"/>
    <property type="match status" value="1"/>
</dbReference>
<evidence type="ECO:0000313" key="10">
    <source>
        <dbReference type="Proteomes" id="UP000087766"/>
    </source>
</evidence>
<dbReference type="AlphaFoldDB" id="A0A3Q0FC92"/>
<sequence>MIRPSCWVDHMSLDNETGLDPPGIRVRPVSGLVAADYFAAGYFVWAVLIANLARIGYEEKTMYMASYDWRIAFQNTEVRDQTLSRIKSNIELMVATNGGNKAVIIPHSMGVLYFLHFMKWVEAPAPMGGGGGPDWCSKYIKAVLNIGGPFLGVPKAIAGLFSAEARDIAVARTIAPGFLDNDLFRLQTLQHVMRMTRSWDSTMSMIPRGGDTIWGGLDWSPEEGYHPGKRKHSDGYTQLAHQETNETHSVVNYGRMISFGRDVAEAPSSEIEITDFRGALKGRSVANTTCRDVWTEYHEMGIEGVRAVAEHKVYTAGSIVDLLHFVAPKMMARGSAHFSYGIADNLDDPKYSHYKYWSNPLETKLPNAPDMEIFSLYGVGLPTERSYVYKLTPFASCYIPFEIDTTQDDGNGEDRWLQGGVYTVDGDETVPVLSSGFMCAKGWRGKTRFNPSGIRTYVREYDHSPPANLLEGRGTQSGAHVDIMGNFALIEDVIRLAAGATGEDLGGDRVYSDIFKWSEKIKLPL</sequence>
<proteinExistence type="inferred from homology"/>
<comment type="similarity">
    <text evidence="2">Belongs to the AB hydrolase superfamily. Lipase family.</text>
</comment>
<keyword evidence="10" id="KW-1185">Reference proteome</keyword>
<comment type="subcellular location">
    <subcellularLocation>
        <location evidence="1">Membrane</location>
        <topology evidence="1">Single-pass membrane protein</topology>
    </subcellularLocation>
</comment>
<keyword evidence="4" id="KW-0812">Transmembrane</keyword>
<evidence type="ECO:0000256" key="3">
    <source>
        <dbReference type="ARBA" id="ARBA00022679"/>
    </source>
</evidence>
<dbReference type="PANTHER" id="PTHR11440">
    <property type="entry name" value="LECITHIN-CHOLESTEROL ACYLTRANSFERASE-RELATED"/>
    <property type="match status" value="1"/>
</dbReference>
<dbReference type="EC" id="2.3.1.158" evidence="9"/>
<evidence type="ECO:0000256" key="1">
    <source>
        <dbReference type="ARBA" id="ARBA00004167"/>
    </source>
</evidence>
<evidence type="ECO:0000313" key="11">
    <source>
        <dbReference type="RefSeq" id="XP_022641680.1"/>
    </source>
</evidence>
<evidence type="ECO:0000256" key="4">
    <source>
        <dbReference type="ARBA" id="ARBA00022692"/>
    </source>
</evidence>
<dbReference type="GeneID" id="106774144"/>
<dbReference type="Proteomes" id="UP000087766">
    <property type="component" value="Chromosome 9"/>
</dbReference>
<evidence type="ECO:0000256" key="5">
    <source>
        <dbReference type="ARBA" id="ARBA00022989"/>
    </source>
</evidence>
<dbReference type="InterPro" id="IPR003386">
    <property type="entry name" value="LACT/PDAT_acylTrfase"/>
</dbReference>
<dbReference type="GO" id="GO:0019432">
    <property type="term" value="P:triglyceride biosynthetic process"/>
    <property type="evidence" value="ECO:0007669"/>
    <property type="project" value="UniProtKB-ARBA"/>
</dbReference>
<dbReference type="GO" id="GO:0008374">
    <property type="term" value="F:O-acyltransferase activity"/>
    <property type="evidence" value="ECO:0007669"/>
    <property type="project" value="InterPro"/>
</dbReference>
<dbReference type="Gene3D" id="3.40.50.1820">
    <property type="entry name" value="alpha/beta hydrolase"/>
    <property type="match status" value="1"/>
</dbReference>
<evidence type="ECO:0000256" key="9">
    <source>
        <dbReference type="ARBA" id="ARBA00066405"/>
    </source>
</evidence>
<evidence type="ECO:0000256" key="2">
    <source>
        <dbReference type="ARBA" id="ARBA00010701"/>
    </source>
</evidence>
<comment type="catalytic activity">
    <reaction evidence="8">
        <text>a glycerophospholipid + a 1,2-diacyl-sn-glycerol = a monoacylglycerophospholipid + a triacyl-sn-glycerol</text>
        <dbReference type="Rhea" id="RHEA:14057"/>
        <dbReference type="ChEBI" id="CHEBI:17815"/>
        <dbReference type="ChEBI" id="CHEBI:64615"/>
        <dbReference type="ChEBI" id="CHEBI:136912"/>
        <dbReference type="ChEBI" id="CHEBI:136913"/>
        <dbReference type="EC" id="2.3.1.158"/>
    </reaction>
</comment>
<dbReference type="InterPro" id="IPR029058">
    <property type="entry name" value="AB_hydrolase_fold"/>
</dbReference>
<protein>
    <recommendedName>
        <fullName evidence="9">phospholipid:diacylglycerol acyltransferase</fullName>
        <ecNumber evidence="9">2.3.1.158</ecNumber>
    </recommendedName>
</protein>
<evidence type="ECO:0000256" key="6">
    <source>
        <dbReference type="ARBA" id="ARBA00023136"/>
    </source>
</evidence>
<dbReference type="GO" id="GO:0046027">
    <property type="term" value="F:phospholipid:diacylglycerol acyltransferase activity"/>
    <property type="evidence" value="ECO:0007669"/>
    <property type="project" value="UniProtKB-EC"/>
</dbReference>
<dbReference type="RefSeq" id="XP_022641680.1">
    <property type="nucleotide sequence ID" value="XM_022785959.1"/>
</dbReference>
<organism evidence="10 11">
    <name type="scientific">Vigna radiata var. radiata</name>
    <name type="common">Mung bean</name>
    <name type="synonym">Phaseolus aureus</name>
    <dbReference type="NCBI Taxonomy" id="3916"/>
    <lineage>
        <taxon>Eukaryota</taxon>
        <taxon>Viridiplantae</taxon>
        <taxon>Streptophyta</taxon>
        <taxon>Embryophyta</taxon>
        <taxon>Tracheophyta</taxon>
        <taxon>Spermatophyta</taxon>
        <taxon>Magnoliopsida</taxon>
        <taxon>eudicotyledons</taxon>
        <taxon>Gunneridae</taxon>
        <taxon>Pentapetalae</taxon>
        <taxon>rosids</taxon>
        <taxon>fabids</taxon>
        <taxon>Fabales</taxon>
        <taxon>Fabaceae</taxon>
        <taxon>Papilionoideae</taxon>
        <taxon>50 kb inversion clade</taxon>
        <taxon>NPAAA clade</taxon>
        <taxon>indigoferoid/millettioid clade</taxon>
        <taxon>Phaseoleae</taxon>
        <taxon>Vigna</taxon>
    </lineage>
</organism>
<keyword evidence="7 11" id="KW-0012">Acyltransferase</keyword>
<keyword evidence="5" id="KW-1133">Transmembrane helix</keyword>
<keyword evidence="6" id="KW-0472">Membrane</keyword>